<sequence length="122" mass="13885">MTNLAAQQYKQNSVLTATPGEVTLQLYNGLVKFIKMAIASAEQGEIQAVNTNLIKSQDILRELLCTLNMEYPVAKDMAAMYEYMLERLIKANTTKEQAIMEEVLGYAEDFRNTWQQALKLMK</sequence>
<keyword evidence="7" id="KW-0966">Cell projection</keyword>
<dbReference type="InterPro" id="IPR036584">
    <property type="entry name" value="FliS_sf"/>
</dbReference>
<comment type="similarity">
    <text evidence="2">Belongs to the FliS family.</text>
</comment>
<dbReference type="Proteomes" id="UP000826616">
    <property type="component" value="Chromosome"/>
</dbReference>
<dbReference type="SUPFAM" id="SSF101116">
    <property type="entry name" value="Flagellar export chaperone FliS"/>
    <property type="match status" value="1"/>
</dbReference>
<reference evidence="7 8" key="1">
    <citation type="submission" date="2016-10" db="EMBL/GenBank/DDBJ databases">
        <authorList>
            <person name="de Groot N.N."/>
        </authorList>
    </citation>
    <scope>NUCLEOTIDE SEQUENCE [LARGE SCALE GENOMIC DNA]</scope>
    <source>
        <strain evidence="7 8">L 420-91</strain>
    </source>
</reference>
<evidence type="ECO:0000256" key="3">
    <source>
        <dbReference type="ARBA" id="ARBA00022490"/>
    </source>
</evidence>
<accession>A0A1G8EEM1</accession>
<evidence type="ECO:0000256" key="4">
    <source>
        <dbReference type="ARBA" id="ARBA00022795"/>
    </source>
</evidence>
<protein>
    <submittedName>
        <fullName evidence="6">Flagellar export chaperone FliS</fullName>
    </submittedName>
    <submittedName>
        <fullName evidence="7">Flagellar protein FliS</fullName>
    </submittedName>
</protein>
<reference evidence="6 9" key="2">
    <citation type="submission" date="2021-08" db="EMBL/GenBank/DDBJ databases">
        <title>Complete genome sequence of the strain Aneurinibacillus thermoaerophilus CCM 8960.</title>
        <authorList>
            <person name="Musilova J."/>
            <person name="Kourilova X."/>
            <person name="Pernicova I."/>
            <person name="Bezdicek M."/>
            <person name="Lengerova M."/>
            <person name="Obruca S."/>
            <person name="Sedlar K."/>
        </authorList>
    </citation>
    <scope>NUCLEOTIDE SEQUENCE [LARGE SCALE GENOMIC DNA]</scope>
    <source>
        <strain evidence="6 9">CCM 8960</strain>
    </source>
</reference>
<dbReference type="NCBIfam" id="TIGR00208">
    <property type="entry name" value="fliS"/>
    <property type="match status" value="1"/>
</dbReference>
<dbReference type="PANTHER" id="PTHR34773:SF1">
    <property type="entry name" value="FLAGELLAR SECRETION CHAPERONE FLIS"/>
    <property type="match status" value="1"/>
</dbReference>
<dbReference type="Gene3D" id="1.20.120.340">
    <property type="entry name" value="Flagellar protein FliS"/>
    <property type="match status" value="1"/>
</dbReference>
<dbReference type="CDD" id="cd16098">
    <property type="entry name" value="FliS"/>
    <property type="match status" value="1"/>
</dbReference>
<keyword evidence="4" id="KW-1005">Bacterial flagellum biogenesis</keyword>
<evidence type="ECO:0000313" key="6">
    <source>
        <dbReference type="EMBL" id="QYY42498.1"/>
    </source>
</evidence>
<keyword evidence="7" id="KW-0969">Cilium</keyword>
<dbReference type="GO" id="GO:0005829">
    <property type="term" value="C:cytosol"/>
    <property type="evidence" value="ECO:0007669"/>
    <property type="project" value="UniProtKB-SubCell"/>
</dbReference>
<dbReference type="InterPro" id="IPR003713">
    <property type="entry name" value="FliS"/>
</dbReference>
<keyword evidence="7" id="KW-0282">Flagellum</keyword>
<dbReference type="EMBL" id="CP080764">
    <property type="protein sequence ID" value="QYY42498.1"/>
    <property type="molecule type" value="Genomic_DNA"/>
</dbReference>
<dbReference type="RefSeq" id="WP_057897510.1">
    <property type="nucleotide sequence ID" value="NZ_CP080764.1"/>
</dbReference>
<keyword evidence="5" id="KW-0143">Chaperone</keyword>
<dbReference type="PANTHER" id="PTHR34773">
    <property type="entry name" value="FLAGELLAR SECRETION CHAPERONE FLIS"/>
    <property type="match status" value="1"/>
</dbReference>
<comment type="subcellular location">
    <subcellularLocation>
        <location evidence="1">Cytoplasm</location>
        <location evidence="1">Cytosol</location>
    </subcellularLocation>
</comment>
<proteinExistence type="inferred from homology"/>
<name>A0A1G8EEM1_ANETH</name>
<dbReference type="OrthoDB" id="1524959at2"/>
<keyword evidence="3" id="KW-0963">Cytoplasm</keyword>
<dbReference type="PIRSF" id="PIRSF039090">
    <property type="entry name" value="Flis"/>
    <property type="match status" value="1"/>
</dbReference>
<keyword evidence="9" id="KW-1185">Reference proteome</keyword>
<evidence type="ECO:0000313" key="9">
    <source>
        <dbReference type="Proteomes" id="UP000826616"/>
    </source>
</evidence>
<evidence type="ECO:0000256" key="1">
    <source>
        <dbReference type="ARBA" id="ARBA00004514"/>
    </source>
</evidence>
<evidence type="ECO:0000313" key="7">
    <source>
        <dbReference type="EMBL" id="SDH68338.1"/>
    </source>
</evidence>
<dbReference type="Proteomes" id="UP000198956">
    <property type="component" value="Unassembled WGS sequence"/>
</dbReference>
<evidence type="ECO:0000313" key="8">
    <source>
        <dbReference type="Proteomes" id="UP000198956"/>
    </source>
</evidence>
<dbReference type="AlphaFoldDB" id="A0A1G8EEM1"/>
<gene>
    <name evidence="6" type="primary">fliS</name>
    <name evidence="6" type="ORF">K3F53_16910</name>
    <name evidence="7" type="ORF">SAMN04489735_104310</name>
</gene>
<dbReference type="GeneID" id="97143064"/>
<dbReference type="EMBL" id="FNDE01000043">
    <property type="protein sequence ID" value="SDH68338.1"/>
    <property type="molecule type" value="Genomic_DNA"/>
</dbReference>
<organism evidence="7 8">
    <name type="scientific">Aneurinibacillus thermoaerophilus</name>
    <dbReference type="NCBI Taxonomy" id="143495"/>
    <lineage>
        <taxon>Bacteria</taxon>
        <taxon>Bacillati</taxon>
        <taxon>Bacillota</taxon>
        <taxon>Bacilli</taxon>
        <taxon>Bacillales</taxon>
        <taxon>Paenibacillaceae</taxon>
        <taxon>Aneurinibacillus group</taxon>
        <taxon>Aneurinibacillus</taxon>
    </lineage>
</organism>
<dbReference type="GO" id="GO:0071973">
    <property type="term" value="P:bacterial-type flagellum-dependent cell motility"/>
    <property type="evidence" value="ECO:0007669"/>
    <property type="project" value="TreeGrafter"/>
</dbReference>
<dbReference type="GO" id="GO:0044780">
    <property type="term" value="P:bacterial-type flagellum assembly"/>
    <property type="evidence" value="ECO:0007669"/>
    <property type="project" value="InterPro"/>
</dbReference>
<evidence type="ECO:0000256" key="2">
    <source>
        <dbReference type="ARBA" id="ARBA00008787"/>
    </source>
</evidence>
<evidence type="ECO:0000256" key="5">
    <source>
        <dbReference type="ARBA" id="ARBA00023186"/>
    </source>
</evidence>
<dbReference type="Pfam" id="PF02561">
    <property type="entry name" value="FliS"/>
    <property type="match status" value="1"/>
</dbReference>